<sequence length="290" mass="32702">MTSSIRDQRAMAHSLAYVVSQRQYPEFQEWWPVGAPFLAMMSEAILGQWRLLRPSAEDIAAVQATVEEYISLVYKRETRPGLAASFAASTELETIQSGEFDALSYGFFHSAFNALATRKSGLELVAARRRFAEQVGSLFFGQLVEILDIDLPASLNDRRDFAAVDSALSQVGRFLREQGYLQSHFGFRFDVNTSHAGDKIDQSEQDFMRKLTAGGTAYALYEMGHPVILPSAVYLYQTVGEAQHHSSRTIEELFARVGCDAWETDDFDPSNYPSDRVVELWKVRRRSTDL</sequence>
<evidence type="ECO:0000313" key="1">
    <source>
        <dbReference type="EMBL" id="MXY93748.1"/>
    </source>
</evidence>
<dbReference type="EMBL" id="VXRG01000083">
    <property type="protein sequence ID" value="MXY93748.1"/>
    <property type="molecule type" value="Genomic_DNA"/>
</dbReference>
<name>A0A6B0YWH5_9CHLR</name>
<gene>
    <name evidence="1" type="ORF">F4Y42_09895</name>
</gene>
<organism evidence="1">
    <name type="scientific">Caldilineaceae bacterium SB0664_bin_27</name>
    <dbReference type="NCBI Taxonomy" id="2605260"/>
    <lineage>
        <taxon>Bacteria</taxon>
        <taxon>Bacillati</taxon>
        <taxon>Chloroflexota</taxon>
        <taxon>Caldilineae</taxon>
        <taxon>Caldilineales</taxon>
        <taxon>Caldilineaceae</taxon>
    </lineage>
</organism>
<dbReference type="AlphaFoldDB" id="A0A6B0YWH5"/>
<proteinExistence type="predicted"/>
<reference evidence="1" key="1">
    <citation type="submission" date="2019-09" db="EMBL/GenBank/DDBJ databases">
        <title>Characterisation of the sponge microbiome using genome-centric metagenomics.</title>
        <authorList>
            <person name="Engelberts J.P."/>
            <person name="Robbins S.J."/>
            <person name="De Goeij J.M."/>
            <person name="Aranda M."/>
            <person name="Bell S.C."/>
            <person name="Webster N.S."/>
        </authorList>
    </citation>
    <scope>NUCLEOTIDE SEQUENCE</scope>
    <source>
        <strain evidence="1">SB0664_bin_27</strain>
    </source>
</reference>
<protein>
    <submittedName>
        <fullName evidence="1">Uncharacterized protein</fullName>
    </submittedName>
</protein>
<accession>A0A6B0YWH5</accession>
<comment type="caution">
    <text evidence="1">The sequence shown here is derived from an EMBL/GenBank/DDBJ whole genome shotgun (WGS) entry which is preliminary data.</text>
</comment>